<dbReference type="Pfam" id="PF14246">
    <property type="entry name" value="TetR_C_7"/>
    <property type="match status" value="1"/>
</dbReference>
<keyword evidence="1 2" id="KW-0238">DNA-binding</keyword>
<dbReference type="InterPro" id="IPR050109">
    <property type="entry name" value="HTH-type_TetR-like_transc_reg"/>
</dbReference>
<dbReference type="SUPFAM" id="SSF46689">
    <property type="entry name" value="Homeodomain-like"/>
    <property type="match status" value="1"/>
</dbReference>
<keyword evidence="5" id="KW-1185">Reference proteome</keyword>
<feature type="DNA-binding region" description="H-T-H motif" evidence="2">
    <location>
        <begin position="36"/>
        <end position="55"/>
    </location>
</feature>
<dbReference type="Gene3D" id="1.10.357.10">
    <property type="entry name" value="Tetracycline Repressor, domain 2"/>
    <property type="match status" value="1"/>
</dbReference>
<feature type="domain" description="HTH tetR-type" evidence="3">
    <location>
        <begin position="13"/>
        <end position="73"/>
    </location>
</feature>
<name>A0ABS5V4Z7_9GAMM</name>
<dbReference type="InterPro" id="IPR039536">
    <property type="entry name" value="TetR_C_Proteobacteria"/>
</dbReference>
<dbReference type="InterPro" id="IPR001647">
    <property type="entry name" value="HTH_TetR"/>
</dbReference>
<evidence type="ECO:0000313" key="5">
    <source>
        <dbReference type="Proteomes" id="UP001195903"/>
    </source>
</evidence>
<dbReference type="InterPro" id="IPR009057">
    <property type="entry name" value="Homeodomain-like_sf"/>
</dbReference>
<proteinExistence type="predicted"/>
<evidence type="ECO:0000259" key="3">
    <source>
        <dbReference type="PROSITE" id="PS50977"/>
    </source>
</evidence>
<dbReference type="EMBL" id="JAHEPS010000003">
    <property type="protein sequence ID" value="MBT1444920.1"/>
    <property type="molecule type" value="Genomic_DNA"/>
</dbReference>
<organism evidence="4 5">
    <name type="scientific">Shewanella jiangmenensis</name>
    <dbReference type="NCBI Taxonomy" id="2837387"/>
    <lineage>
        <taxon>Bacteria</taxon>
        <taxon>Pseudomonadati</taxon>
        <taxon>Pseudomonadota</taxon>
        <taxon>Gammaproteobacteria</taxon>
        <taxon>Alteromonadales</taxon>
        <taxon>Shewanellaceae</taxon>
        <taxon>Shewanella</taxon>
    </lineage>
</organism>
<accession>A0ABS5V4Z7</accession>
<evidence type="ECO:0000313" key="4">
    <source>
        <dbReference type="EMBL" id="MBT1444920.1"/>
    </source>
</evidence>
<dbReference type="PANTHER" id="PTHR30055">
    <property type="entry name" value="HTH-TYPE TRANSCRIPTIONAL REGULATOR RUTR"/>
    <property type="match status" value="1"/>
</dbReference>
<protein>
    <submittedName>
        <fullName evidence="4">TetR/AcrR family transcriptional regulator</fullName>
    </submittedName>
</protein>
<comment type="caution">
    <text evidence="4">The sequence shown here is derived from an EMBL/GenBank/DDBJ whole genome shotgun (WGS) entry which is preliminary data.</text>
</comment>
<dbReference type="RefSeq" id="WP_214507235.1">
    <property type="nucleotide sequence ID" value="NZ_JAHEPS010000003.1"/>
</dbReference>
<dbReference type="Pfam" id="PF00440">
    <property type="entry name" value="TetR_N"/>
    <property type="match status" value="1"/>
</dbReference>
<evidence type="ECO:0000256" key="1">
    <source>
        <dbReference type="ARBA" id="ARBA00023125"/>
    </source>
</evidence>
<dbReference type="PANTHER" id="PTHR30055:SF146">
    <property type="entry name" value="HTH-TYPE TRANSCRIPTIONAL DUAL REGULATOR CECR"/>
    <property type="match status" value="1"/>
</dbReference>
<dbReference type="Proteomes" id="UP001195903">
    <property type="component" value="Unassembled WGS sequence"/>
</dbReference>
<dbReference type="PROSITE" id="PS50977">
    <property type="entry name" value="HTH_TETR_2"/>
    <property type="match status" value="1"/>
</dbReference>
<sequence>MTSSTAAVLSRTEQKRQAILEAAIELFCGQGFPNTSMDEVARLAGVSKQTVYSHYGNKDDLFIAAIEAKCVMHDITPEMLADISNPQRVLRHFAQRFGEMIVSGEALTVYRACVSQADTHPEISRLYFAGGPGVMLILLGDFFRRVEEAGAYRFGNPRHAATRLCLMLFGERRLRMELGLAPEDTDDERREYLNATVDMFLAAARV</sequence>
<dbReference type="Gene3D" id="1.10.10.60">
    <property type="entry name" value="Homeodomain-like"/>
    <property type="match status" value="1"/>
</dbReference>
<evidence type="ECO:0000256" key="2">
    <source>
        <dbReference type="PROSITE-ProRule" id="PRU00335"/>
    </source>
</evidence>
<gene>
    <name evidence="4" type="ORF">KJI95_10335</name>
</gene>
<reference evidence="4 5" key="1">
    <citation type="submission" date="2021-05" db="EMBL/GenBank/DDBJ databases">
        <title>Shewanella sp. JM162201.</title>
        <authorList>
            <person name="Xu S."/>
            <person name="Li A."/>
        </authorList>
    </citation>
    <scope>NUCLEOTIDE SEQUENCE [LARGE SCALE GENOMIC DNA]</scope>
    <source>
        <strain evidence="4 5">JM162201</strain>
    </source>
</reference>
<dbReference type="PRINTS" id="PR00455">
    <property type="entry name" value="HTHTETR"/>
</dbReference>